<reference evidence="1 2" key="1">
    <citation type="journal article" date="2020" name="Nature">
        <title>Six reference-quality genomes reveal evolution of bat adaptations.</title>
        <authorList>
            <person name="Jebb D."/>
            <person name="Huang Z."/>
            <person name="Pippel M."/>
            <person name="Hughes G.M."/>
            <person name="Lavrichenko K."/>
            <person name="Devanna P."/>
            <person name="Winkler S."/>
            <person name="Jermiin L.S."/>
            <person name="Skirmuntt E.C."/>
            <person name="Katzourakis A."/>
            <person name="Burkitt-Gray L."/>
            <person name="Ray D.A."/>
            <person name="Sullivan K.A.M."/>
            <person name="Roscito J.G."/>
            <person name="Kirilenko B.M."/>
            <person name="Davalos L.M."/>
            <person name="Corthals A.P."/>
            <person name="Power M.L."/>
            <person name="Jones G."/>
            <person name="Ransome R.D."/>
            <person name="Dechmann D.K.N."/>
            <person name="Locatelli A.G."/>
            <person name="Puechmaille S.J."/>
            <person name="Fedrigo O."/>
            <person name="Jarvis E.D."/>
            <person name="Hiller M."/>
            <person name="Vernes S.C."/>
            <person name="Myers E.W."/>
            <person name="Teeling E.C."/>
        </authorList>
    </citation>
    <scope>NUCLEOTIDE SEQUENCE [LARGE SCALE GENOMIC DNA]</scope>
    <source>
        <strain evidence="1">MRhiFer1</strain>
        <tissue evidence="1">Lung</tissue>
    </source>
</reference>
<gene>
    <name evidence="1" type="ORF">mRhiFer1_009442</name>
</gene>
<dbReference type="AlphaFoldDB" id="A0A7J7RJ03"/>
<organism evidence="1 2">
    <name type="scientific">Rhinolophus ferrumequinum</name>
    <name type="common">Greater horseshoe bat</name>
    <dbReference type="NCBI Taxonomy" id="59479"/>
    <lineage>
        <taxon>Eukaryota</taxon>
        <taxon>Metazoa</taxon>
        <taxon>Chordata</taxon>
        <taxon>Craniata</taxon>
        <taxon>Vertebrata</taxon>
        <taxon>Euteleostomi</taxon>
        <taxon>Mammalia</taxon>
        <taxon>Eutheria</taxon>
        <taxon>Laurasiatheria</taxon>
        <taxon>Chiroptera</taxon>
        <taxon>Yinpterochiroptera</taxon>
        <taxon>Rhinolophoidea</taxon>
        <taxon>Rhinolophidae</taxon>
        <taxon>Rhinolophinae</taxon>
        <taxon>Rhinolophus</taxon>
    </lineage>
</organism>
<dbReference type="Proteomes" id="UP000585614">
    <property type="component" value="Unassembled WGS sequence"/>
</dbReference>
<evidence type="ECO:0000313" key="1">
    <source>
        <dbReference type="EMBL" id="KAF6276088.1"/>
    </source>
</evidence>
<name>A0A7J7RJ03_RHIFE</name>
<dbReference type="EMBL" id="JACAGC010000026">
    <property type="protein sequence ID" value="KAF6276088.1"/>
    <property type="molecule type" value="Genomic_DNA"/>
</dbReference>
<accession>A0A7J7RJ03</accession>
<evidence type="ECO:0000313" key="2">
    <source>
        <dbReference type="Proteomes" id="UP000585614"/>
    </source>
</evidence>
<sequence>MAARDSTARGQLEAPHWELFWTRPFVLLPSADFNWYSSTVINHNHGYNCFRNILREPLVNERTLGGPKLATGVRSEDGLVSCSSNTAEATGKIPADGQPSAMCTRRPNNLILGSFPIHRRQTSRPKIVTLHPLASLPGVSMSHTP</sequence>
<proteinExistence type="predicted"/>
<comment type="caution">
    <text evidence="1">The sequence shown here is derived from an EMBL/GenBank/DDBJ whole genome shotgun (WGS) entry which is preliminary data.</text>
</comment>
<protein>
    <submittedName>
        <fullName evidence="1">Uncharacterized protein</fullName>
    </submittedName>
</protein>